<dbReference type="Pfam" id="PF03480">
    <property type="entry name" value="DctP"/>
    <property type="match status" value="1"/>
</dbReference>
<sequence length="349" mass="39292">MKKFLTASLTIVAFFCCATAFAANYSGPPISAKLASEEIEGDFMTVWANNFSEHMKTWSDGKINIEVYPYGTLGALGDINELAQMGVVQFVFSDHAWISSFVPQAQVLALNYIFPTEQVPEVLDWTARNGTFLPMLEDAFRNNDLVPLAIMFEGWQWITSSKEIKTIDDMKGLKLRLMSSKLLVEGYKAYGASPTPMDYGEVYSGLQMGLIDAQVNPLFAIYSMKFYEVQDYVTQLKSEPFIGIPTVNQEFFDGLPKEVQDEMRRYWIDAIIPAGQWITERNASDMEKMKADKPSLKFHYIDDEAIKAFKAQAKDVYPIYPQIGGEGADAMLEVLLKDIEGAKKSLNIE</sequence>
<keyword evidence="6" id="KW-1185">Reference proteome</keyword>
<feature type="signal peptide" evidence="4">
    <location>
        <begin position="1"/>
        <end position="22"/>
    </location>
</feature>
<keyword evidence="3 4" id="KW-0732">Signal</keyword>
<protein>
    <submittedName>
        <fullName evidence="5">TRAP-type C4-dicarboxylate transport system, substrate-binding protein</fullName>
    </submittedName>
</protein>
<dbReference type="Gene3D" id="3.40.190.170">
    <property type="entry name" value="Bacterial extracellular solute-binding protein, family 7"/>
    <property type="match status" value="1"/>
</dbReference>
<evidence type="ECO:0000256" key="4">
    <source>
        <dbReference type="SAM" id="SignalP"/>
    </source>
</evidence>
<dbReference type="NCBIfam" id="NF037995">
    <property type="entry name" value="TRAP_S1"/>
    <property type="match status" value="1"/>
</dbReference>
<reference evidence="5 6" key="1">
    <citation type="submission" date="2016-11" db="EMBL/GenBank/DDBJ databases">
        <authorList>
            <person name="Jaros S."/>
            <person name="Januszkiewicz K."/>
            <person name="Wedrychowicz H."/>
        </authorList>
    </citation>
    <scope>NUCLEOTIDE SEQUENCE [LARGE SCALE GENOMIC DNA]</scope>
    <source>
        <strain evidence="5 6">DSM 9705</strain>
    </source>
</reference>
<organism evidence="5 6">
    <name type="scientific">Desulfofustis glycolicus DSM 9705</name>
    <dbReference type="NCBI Taxonomy" id="1121409"/>
    <lineage>
        <taxon>Bacteria</taxon>
        <taxon>Pseudomonadati</taxon>
        <taxon>Thermodesulfobacteriota</taxon>
        <taxon>Desulfobulbia</taxon>
        <taxon>Desulfobulbales</taxon>
        <taxon>Desulfocapsaceae</taxon>
        <taxon>Desulfofustis</taxon>
    </lineage>
</organism>
<dbReference type="AlphaFoldDB" id="A0A1M5SI70"/>
<evidence type="ECO:0000256" key="2">
    <source>
        <dbReference type="ARBA" id="ARBA00022448"/>
    </source>
</evidence>
<dbReference type="GO" id="GO:0055085">
    <property type="term" value="P:transmembrane transport"/>
    <property type="evidence" value="ECO:0007669"/>
    <property type="project" value="InterPro"/>
</dbReference>
<dbReference type="RefSeq" id="WP_073373097.1">
    <property type="nucleotide sequence ID" value="NZ_FQXS01000001.1"/>
</dbReference>
<evidence type="ECO:0000256" key="3">
    <source>
        <dbReference type="ARBA" id="ARBA00022729"/>
    </source>
</evidence>
<evidence type="ECO:0000256" key="1">
    <source>
        <dbReference type="ARBA" id="ARBA00009023"/>
    </source>
</evidence>
<dbReference type="OrthoDB" id="8690069at2"/>
<name>A0A1M5SI70_9BACT</name>
<dbReference type="EMBL" id="FQXS01000001">
    <property type="protein sequence ID" value="SHH38100.1"/>
    <property type="molecule type" value="Genomic_DNA"/>
</dbReference>
<dbReference type="InterPro" id="IPR018389">
    <property type="entry name" value="DctP_fam"/>
</dbReference>
<dbReference type="PANTHER" id="PTHR33376">
    <property type="match status" value="1"/>
</dbReference>
<comment type="similarity">
    <text evidence="1">Belongs to the bacterial solute-binding protein 7 family.</text>
</comment>
<dbReference type="PANTHER" id="PTHR33376:SF7">
    <property type="entry name" value="C4-DICARBOXYLATE-BINDING PROTEIN DCTB"/>
    <property type="match status" value="1"/>
</dbReference>
<dbReference type="Proteomes" id="UP000184139">
    <property type="component" value="Unassembled WGS sequence"/>
</dbReference>
<evidence type="ECO:0000313" key="6">
    <source>
        <dbReference type="Proteomes" id="UP000184139"/>
    </source>
</evidence>
<dbReference type="InterPro" id="IPR038404">
    <property type="entry name" value="TRAP_DctP_sf"/>
</dbReference>
<proteinExistence type="inferred from homology"/>
<feature type="chain" id="PRO_5012229154" evidence="4">
    <location>
        <begin position="23"/>
        <end position="349"/>
    </location>
</feature>
<gene>
    <name evidence="5" type="ORF">SAMN02745124_00362</name>
</gene>
<dbReference type="STRING" id="1121409.SAMN02745124_00362"/>
<evidence type="ECO:0000313" key="5">
    <source>
        <dbReference type="EMBL" id="SHH38100.1"/>
    </source>
</evidence>
<accession>A0A1M5SI70</accession>
<keyword evidence="2" id="KW-0813">Transport</keyword>